<feature type="transmembrane region" description="Helical" evidence="6">
    <location>
        <begin position="443"/>
        <end position="465"/>
    </location>
</feature>
<feature type="transmembrane region" description="Helical" evidence="6">
    <location>
        <begin position="43"/>
        <end position="65"/>
    </location>
</feature>
<dbReference type="EMBL" id="FPAI01000002">
    <property type="protein sequence ID" value="SFS40830.1"/>
    <property type="molecule type" value="Genomic_DNA"/>
</dbReference>
<dbReference type="EMBL" id="BJWJ01000005">
    <property type="protein sequence ID" value="GEM03777.1"/>
    <property type="molecule type" value="Genomic_DNA"/>
</dbReference>
<feature type="transmembrane region" description="Helical" evidence="6">
    <location>
        <begin position="384"/>
        <end position="403"/>
    </location>
</feature>
<evidence type="ECO:0000256" key="3">
    <source>
        <dbReference type="ARBA" id="ARBA00022692"/>
    </source>
</evidence>
<organism evidence="8 9">
    <name type="scientific">Halolactibacillus miurensis</name>
    <dbReference type="NCBI Taxonomy" id="306541"/>
    <lineage>
        <taxon>Bacteria</taxon>
        <taxon>Bacillati</taxon>
        <taxon>Bacillota</taxon>
        <taxon>Bacilli</taxon>
        <taxon>Bacillales</taxon>
        <taxon>Bacillaceae</taxon>
        <taxon>Halolactibacillus</taxon>
    </lineage>
</organism>
<name>A0A1I6PL09_9BACI</name>
<dbReference type="PANTHER" id="PTHR30250">
    <property type="entry name" value="PST FAMILY PREDICTED COLANIC ACID TRANSPORTER"/>
    <property type="match status" value="1"/>
</dbReference>
<feature type="transmembrane region" description="Helical" evidence="6">
    <location>
        <begin position="319"/>
        <end position="337"/>
    </location>
</feature>
<dbReference type="Proteomes" id="UP000199139">
    <property type="component" value="Unassembled WGS sequence"/>
</dbReference>
<evidence type="ECO:0000256" key="2">
    <source>
        <dbReference type="ARBA" id="ARBA00022475"/>
    </source>
</evidence>
<gene>
    <name evidence="7" type="primary">spoVB</name>
    <name evidence="7" type="ORF">HMI01_07650</name>
    <name evidence="8" type="ORF">SAMN05421668_10250</name>
</gene>
<evidence type="ECO:0000313" key="8">
    <source>
        <dbReference type="EMBL" id="SFS40830.1"/>
    </source>
</evidence>
<dbReference type="AlphaFoldDB" id="A0A1I6PL09"/>
<keyword evidence="10" id="KW-1185">Reference proteome</keyword>
<evidence type="ECO:0000256" key="1">
    <source>
        <dbReference type="ARBA" id="ARBA00004651"/>
    </source>
</evidence>
<keyword evidence="3 6" id="KW-0812">Transmembrane</keyword>
<dbReference type="Pfam" id="PF01943">
    <property type="entry name" value="Polysacc_synt"/>
    <property type="match status" value="1"/>
</dbReference>
<dbReference type="PIRSF" id="PIRSF038958">
    <property type="entry name" value="PG_synth_SpoVB"/>
    <property type="match status" value="1"/>
</dbReference>
<dbReference type="Proteomes" id="UP000321773">
    <property type="component" value="Unassembled WGS sequence"/>
</dbReference>
<keyword evidence="5 6" id="KW-0472">Membrane</keyword>
<dbReference type="STRING" id="306541.SAMN05421668_10250"/>
<evidence type="ECO:0000256" key="5">
    <source>
        <dbReference type="ARBA" id="ARBA00023136"/>
    </source>
</evidence>
<proteinExistence type="predicted"/>
<keyword evidence="2" id="KW-1003">Cell membrane</keyword>
<reference evidence="7 10" key="2">
    <citation type="submission" date="2019-07" db="EMBL/GenBank/DDBJ databases">
        <title>Whole genome shotgun sequence of Halolactibacillus miurensis NBRC 100873.</title>
        <authorList>
            <person name="Hosoyama A."/>
            <person name="Uohara A."/>
            <person name="Ohji S."/>
            <person name="Ichikawa N."/>
        </authorList>
    </citation>
    <scope>NUCLEOTIDE SEQUENCE [LARGE SCALE GENOMIC DNA]</scope>
    <source>
        <strain evidence="7 10">NBRC 100873</strain>
    </source>
</reference>
<feature type="transmembrane region" description="Helical" evidence="6">
    <location>
        <begin position="156"/>
        <end position="173"/>
    </location>
</feature>
<sequence length="512" mass="58945">MSKPQSFIHGTLTLVITGLIVRFLGFFIRLIMVRAVGEEAIGLYHLVLPTFFFIFTFTQLGLPVAISQRVSKYYSKHDTQTIRRLFYTSLTIALILSVTTSVLLFIIKDTFLLPLFSDQRVYLALVPLLWLIPLATCSSVLKGFFQGLHNMRPQGVSQLLEQIVRLLLLLYGLKDYPFDTVEVLAEKLLWQSVISECFSLFYLLILYVNVQLPKKQQAKRPQHLTKELLSIALPTTGMRMIHSFGHFLEPLIIHRQFVLNGLSITGATKAYGLLTGYIFPLVNFPMFITQAIAQATIPSVTEAIEQKNMKQTHFRIHQAVRYSIMVGIFFTIILMVYPDTLLFLMYDTDKGITLIKWLAFFYFFTYLHFPFHAILQASDETHRAMFNSMINFLVKIAALTYFMRWLDPMVGVIVSLSLLSIISTLLHYNSVKKATGYQLTFPFLNQVIGLYIFFLAITASCRFALKLIDASVWLELSSIPFLFIIFILLTFGFKLFTISEWRMLSQRKSKRH</sequence>
<evidence type="ECO:0000313" key="9">
    <source>
        <dbReference type="Proteomes" id="UP000199139"/>
    </source>
</evidence>
<feature type="transmembrane region" description="Helical" evidence="6">
    <location>
        <begin position="85"/>
        <end position="107"/>
    </location>
</feature>
<evidence type="ECO:0000256" key="6">
    <source>
        <dbReference type="SAM" id="Phobius"/>
    </source>
</evidence>
<comment type="subcellular location">
    <subcellularLocation>
        <location evidence="1">Cell membrane</location>
        <topology evidence="1">Multi-pass membrane protein</topology>
    </subcellularLocation>
</comment>
<feature type="transmembrane region" description="Helical" evidence="6">
    <location>
        <begin position="188"/>
        <end position="210"/>
    </location>
</feature>
<dbReference type="InterPro" id="IPR050833">
    <property type="entry name" value="Poly_Biosynth_Transport"/>
</dbReference>
<dbReference type="InterPro" id="IPR002797">
    <property type="entry name" value="Polysacc_synth"/>
</dbReference>
<evidence type="ECO:0000256" key="4">
    <source>
        <dbReference type="ARBA" id="ARBA00022989"/>
    </source>
</evidence>
<dbReference type="CDD" id="cd13124">
    <property type="entry name" value="MATE_SpoVB_like"/>
    <property type="match status" value="1"/>
</dbReference>
<feature type="transmembrane region" description="Helical" evidence="6">
    <location>
        <begin position="357"/>
        <end position="375"/>
    </location>
</feature>
<reference evidence="8 9" key="1">
    <citation type="submission" date="2016-10" db="EMBL/GenBank/DDBJ databases">
        <authorList>
            <person name="de Groot N.N."/>
        </authorList>
    </citation>
    <scope>NUCLEOTIDE SEQUENCE [LARGE SCALE GENOMIC DNA]</scope>
    <source>
        <strain evidence="8 9">DSM 17074</strain>
    </source>
</reference>
<feature type="transmembrane region" description="Helical" evidence="6">
    <location>
        <begin position="12"/>
        <end position="31"/>
    </location>
</feature>
<dbReference type="InterPro" id="IPR024923">
    <property type="entry name" value="PG_synth_SpoVB"/>
</dbReference>
<feature type="transmembrane region" description="Helical" evidence="6">
    <location>
        <begin position="122"/>
        <end position="144"/>
    </location>
</feature>
<dbReference type="RefSeq" id="WP_177220603.1">
    <property type="nucleotide sequence ID" value="NZ_BJWJ01000005.1"/>
</dbReference>
<dbReference type="PANTHER" id="PTHR30250:SF24">
    <property type="entry name" value="STAGE V SPORULATION PROTEIN B"/>
    <property type="match status" value="1"/>
</dbReference>
<dbReference type="GO" id="GO:0005886">
    <property type="term" value="C:plasma membrane"/>
    <property type="evidence" value="ECO:0007669"/>
    <property type="project" value="UniProtKB-SubCell"/>
</dbReference>
<feature type="transmembrane region" description="Helical" evidence="6">
    <location>
        <begin position="409"/>
        <end position="431"/>
    </location>
</feature>
<keyword evidence="4 6" id="KW-1133">Transmembrane helix</keyword>
<evidence type="ECO:0000313" key="10">
    <source>
        <dbReference type="Proteomes" id="UP000321773"/>
    </source>
</evidence>
<accession>A0A1I6PL09</accession>
<evidence type="ECO:0000313" key="7">
    <source>
        <dbReference type="EMBL" id="GEM03777.1"/>
    </source>
</evidence>
<feature type="transmembrane region" description="Helical" evidence="6">
    <location>
        <begin position="477"/>
        <end position="498"/>
    </location>
</feature>
<protein>
    <submittedName>
        <fullName evidence="8">Stage V sporulation protein B</fullName>
    </submittedName>
</protein>